<dbReference type="InterPro" id="IPR018078">
    <property type="entry name" value="DNA-binding_RecF_CS"/>
</dbReference>
<keyword evidence="9 10" id="KW-0227">DNA damage</keyword>
<gene>
    <name evidence="9 12" type="primary">recF</name>
    <name evidence="12" type="ORF">QC825_00335</name>
</gene>
<keyword evidence="5 9" id="KW-0235">DNA replication</keyword>
<dbReference type="Pfam" id="PF02463">
    <property type="entry name" value="SMC_N"/>
    <property type="match status" value="1"/>
</dbReference>
<feature type="binding site" evidence="9">
    <location>
        <begin position="30"/>
        <end position="37"/>
    </location>
    <ligand>
        <name>ATP</name>
        <dbReference type="ChEBI" id="CHEBI:30616"/>
    </ligand>
</feature>
<feature type="domain" description="RecF/RecN/SMC N-terminal" evidence="11">
    <location>
        <begin position="3"/>
        <end position="339"/>
    </location>
</feature>
<dbReference type="Gene3D" id="3.40.50.300">
    <property type="entry name" value="P-loop containing nucleotide triphosphate hydrolases"/>
    <property type="match status" value="1"/>
</dbReference>
<keyword evidence="9 10" id="KW-0234">DNA repair</keyword>
<organism evidence="12 13">
    <name type="scientific">Larsenimonas suaedae</name>
    <dbReference type="NCBI Taxonomy" id="1851019"/>
    <lineage>
        <taxon>Bacteria</taxon>
        <taxon>Pseudomonadati</taxon>
        <taxon>Pseudomonadota</taxon>
        <taxon>Gammaproteobacteria</taxon>
        <taxon>Oceanospirillales</taxon>
        <taxon>Halomonadaceae</taxon>
        <taxon>Larsenimonas</taxon>
    </lineage>
</organism>
<dbReference type="PROSITE" id="PS00618">
    <property type="entry name" value="RECF_2"/>
    <property type="match status" value="1"/>
</dbReference>
<dbReference type="PANTHER" id="PTHR32182">
    <property type="entry name" value="DNA REPLICATION AND REPAIR PROTEIN RECF"/>
    <property type="match status" value="1"/>
</dbReference>
<evidence type="ECO:0000313" key="12">
    <source>
        <dbReference type="EMBL" id="MDR5894514.1"/>
    </source>
</evidence>
<name>A0ABU1GR62_9GAMM</name>
<evidence type="ECO:0000256" key="9">
    <source>
        <dbReference type="HAMAP-Rule" id="MF_00365"/>
    </source>
</evidence>
<dbReference type="InterPro" id="IPR001238">
    <property type="entry name" value="DNA-binding_RecF"/>
</dbReference>
<accession>A0ABU1GR62</accession>
<dbReference type="InterPro" id="IPR003395">
    <property type="entry name" value="RecF/RecN/SMC_N"/>
</dbReference>
<dbReference type="SUPFAM" id="SSF52540">
    <property type="entry name" value="P-loop containing nucleoside triphosphate hydrolases"/>
    <property type="match status" value="1"/>
</dbReference>
<keyword evidence="8 9" id="KW-0238">DNA-binding</keyword>
<comment type="function">
    <text evidence="9 10">The RecF protein is involved in DNA metabolism; it is required for DNA replication and normal SOS inducibility. RecF binds preferentially to single-stranded, linear DNA. It also seems to bind ATP.</text>
</comment>
<dbReference type="NCBIfam" id="TIGR00611">
    <property type="entry name" value="recf"/>
    <property type="match status" value="1"/>
</dbReference>
<proteinExistence type="inferred from homology"/>
<dbReference type="InterPro" id="IPR042174">
    <property type="entry name" value="RecF_2"/>
</dbReference>
<dbReference type="HAMAP" id="MF_00365">
    <property type="entry name" value="RecF"/>
    <property type="match status" value="1"/>
</dbReference>
<keyword evidence="7 9" id="KW-0067">ATP-binding</keyword>
<evidence type="ECO:0000313" key="13">
    <source>
        <dbReference type="Proteomes" id="UP001269375"/>
    </source>
</evidence>
<dbReference type="PANTHER" id="PTHR32182:SF0">
    <property type="entry name" value="DNA REPLICATION AND REPAIR PROTEIN RECF"/>
    <property type="match status" value="1"/>
</dbReference>
<dbReference type="InterPro" id="IPR027417">
    <property type="entry name" value="P-loop_NTPase"/>
</dbReference>
<dbReference type="RefSeq" id="WP_251593423.1">
    <property type="nucleotide sequence ID" value="NZ_JAMLJI010000002.1"/>
</dbReference>
<protein>
    <recommendedName>
        <fullName evidence="3 9">DNA replication and repair protein RecF</fullName>
    </recommendedName>
</protein>
<comment type="similarity">
    <text evidence="2 9 10">Belongs to the RecF family.</text>
</comment>
<dbReference type="EMBL" id="JARWAO010000001">
    <property type="protein sequence ID" value="MDR5894514.1"/>
    <property type="molecule type" value="Genomic_DNA"/>
</dbReference>
<keyword evidence="6 9" id="KW-0547">Nucleotide-binding</keyword>
<evidence type="ECO:0000256" key="6">
    <source>
        <dbReference type="ARBA" id="ARBA00022741"/>
    </source>
</evidence>
<keyword evidence="13" id="KW-1185">Reference proteome</keyword>
<evidence type="ECO:0000256" key="2">
    <source>
        <dbReference type="ARBA" id="ARBA00008016"/>
    </source>
</evidence>
<dbReference type="Proteomes" id="UP001269375">
    <property type="component" value="Unassembled WGS sequence"/>
</dbReference>
<comment type="caution">
    <text evidence="12">The sequence shown here is derived from an EMBL/GenBank/DDBJ whole genome shotgun (WGS) entry which is preliminary data.</text>
</comment>
<keyword evidence="9 10" id="KW-0742">SOS response</keyword>
<comment type="subcellular location">
    <subcellularLocation>
        <location evidence="1 9 10">Cytoplasm</location>
    </subcellularLocation>
</comment>
<reference evidence="12 13" key="1">
    <citation type="submission" date="2023-04" db="EMBL/GenBank/DDBJ databases">
        <title>A long-awaited taxogenomic arrangement of the family Halomonadaceae.</title>
        <authorList>
            <person name="De La Haba R."/>
            <person name="Chuvochina M."/>
            <person name="Wittouck S."/>
            <person name="Arahal D.R."/>
            <person name="Sanchez-Porro C."/>
            <person name="Hugenholtz P."/>
            <person name="Ventosa A."/>
        </authorList>
    </citation>
    <scope>NUCLEOTIDE SEQUENCE [LARGE SCALE GENOMIC DNA]</scope>
    <source>
        <strain evidence="12 13">DSM 22428</strain>
    </source>
</reference>
<dbReference type="Gene3D" id="1.20.1050.90">
    <property type="entry name" value="RecF/RecN/SMC, N-terminal domain"/>
    <property type="match status" value="1"/>
</dbReference>
<dbReference type="PROSITE" id="PS00617">
    <property type="entry name" value="RECF_1"/>
    <property type="match status" value="1"/>
</dbReference>
<evidence type="ECO:0000259" key="11">
    <source>
        <dbReference type="Pfam" id="PF02463"/>
    </source>
</evidence>
<evidence type="ECO:0000256" key="3">
    <source>
        <dbReference type="ARBA" id="ARBA00020170"/>
    </source>
</evidence>
<evidence type="ECO:0000256" key="10">
    <source>
        <dbReference type="RuleBase" id="RU000578"/>
    </source>
</evidence>
<evidence type="ECO:0000256" key="4">
    <source>
        <dbReference type="ARBA" id="ARBA00022490"/>
    </source>
</evidence>
<keyword evidence="4 9" id="KW-0963">Cytoplasm</keyword>
<sequence length="361" mass="40955">MPLDQFRCTGLRNLAPIDITPSDHINLITGANGSGKTSVLEGLHILGMARSFRTHQLKHAIHHEADGLTVFGRLAGTVPVPLGVRRQRSGDGVELRVAGERVDRIATLAEKLPMQVINPDAFRLIEGAPASRREFLDWGVFHVNSEFFDLWRATRRALKHRNALLRHDRMDRQAIAVWSAELARWGQRLDQMRQEYIQAFRPVFERILAELVDLPGLQLRYYRGWDKARPLDDVLSQGIDTDRQMGFTQQGPQRADLRLRVGKYPAAQVLSRGQQKLVVSAMKLAQGHWLEEATGRQCIYLIDDLAAELDETHRQAFCGLLEQMTCQIFLTGIDRHLLDDVWRGPTDMAHFHISDGRLTAA</sequence>
<evidence type="ECO:0000256" key="8">
    <source>
        <dbReference type="ARBA" id="ARBA00023125"/>
    </source>
</evidence>
<evidence type="ECO:0000256" key="1">
    <source>
        <dbReference type="ARBA" id="ARBA00004496"/>
    </source>
</evidence>
<evidence type="ECO:0000256" key="5">
    <source>
        <dbReference type="ARBA" id="ARBA00022705"/>
    </source>
</evidence>
<evidence type="ECO:0000256" key="7">
    <source>
        <dbReference type="ARBA" id="ARBA00022840"/>
    </source>
</evidence>